<comment type="caution">
    <text evidence="2">The sequence shown here is derived from an EMBL/GenBank/DDBJ whole genome shotgun (WGS) entry which is preliminary data.</text>
</comment>
<keyword evidence="3" id="KW-1185">Reference proteome</keyword>
<dbReference type="AlphaFoldDB" id="A0A2W7PSM0"/>
<protein>
    <submittedName>
        <fullName evidence="2">Uncharacterized protein</fullName>
    </submittedName>
</protein>
<accession>A0A2W7PSM0</accession>
<evidence type="ECO:0000313" key="2">
    <source>
        <dbReference type="EMBL" id="PZX12449.1"/>
    </source>
</evidence>
<keyword evidence="1" id="KW-0732">Signal</keyword>
<evidence type="ECO:0000313" key="3">
    <source>
        <dbReference type="Proteomes" id="UP000248916"/>
    </source>
</evidence>
<sequence length="166" mass="18475">MIQMRILAMVAMTLMAVSASAQEASDLSDTGVLDALQEAIDASDEARVLELMQEAESRGLTIEARGGAPRCEQPVVPKVGALEHPFRWGMAKQAHGIRLRQLAMEQGYCGCLSELMDFAEFTRERTGKSPEALTEDDLATIREWYHGIRGEIREPYIAYRNRQCGD</sequence>
<evidence type="ECO:0000256" key="1">
    <source>
        <dbReference type="SAM" id="SignalP"/>
    </source>
</evidence>
<feature type="signal peptide" evidence="1">
    <location>
        <begin position="1"/>
        <end position="21"/>
    </location>
</feature>
<name>A0A2W7PSM0_9RHOB</name>
<dbReference type="Proteomes" id="UP000248916">
    <property type="component" value="Unassembled WGS sequence"/>
</dbReference>
<dbReference type="EMBL" id="QKZL01000023">
    <property type="protein sequence ID" value="PZX12449.1"/>
    <property type="molecule type" value="Genomic_DNA"/>
</dbReference>
<proteinExistence type="predicted"/>
<dbReference type="RefSeq" id="WP_111538597.1">
    <property type="nucleotide sequence ID" value="NZ_QKZL01000023.1"/>
</dbReference>
<feature type="chain" id="PRO_5015957581" evidence="1">
    <location>
        <begin position="22"/>
        <end position="166"/>
    </location>
</feature>
<dbReference type="OrthoDB" id="7722501at2"/>
<gene>
    <name evidence="2" type="ORF">LX81_03553</name>
</gene>
<reference evidence="2 3" key="1">
    <citation type="submission" date="2018-06" db="EMBL/GenBank/DDBJ databases">
        <title>Genomic Encyclopedia of Archaeal and Bacterial Type Strains, Phase II (KMG-II): from individual species to whole genera.</title>
        <authorList>
            <person name="Goeker M."/>
        </authorList>
    </citation>
    <scope>NUCLEOTIDE SEQUENCE [LARGE SCALE GENOMIC DNA]</scope>
    <source>
        <strain evidence="2 3">DSM 22009</strain>
    </source>
</reference>
<organism evidence="2 3">
    <name type="scientific">Palleronia aestuarii</name>
    <dbReference type="NCBI Taxonomy" id="568105"/>
    <lineage>
        <taxon>Bacteria</taxon>
        <taxon>Pseudomonadati</taxon>
        <taxon>Pseudomonadota</taxon>
        <taxon>Alphaproteobacteria</taxon>
        <taxon>Rhodobacterales</taxon>
        <taxon>Roseobacteraceae</taxon>
        <taxon>Palleronia</taxon>
    </lineage>
</organism>